<keyword evidence="11" id="KW-0472">Membrane</keyword>
<accession>J9H0A1</accession>
<organism evidence="14">
    <name type="scientific">gut metagenome</name>
    <dbReference type="NCBI Taxonomy" id="749906"/>
    <lineage>
        <taxon>unclassified sequences</taxon>
        <taxon>metagenomes</taxon>
        <taxon>organismal metagenomes</taxon>
    </lineage>
</organism>
<keyword evidence="10" id="KW-0406">Ion transport</keyword>
<dbReference type="Pfam" id="PF00430">
    <property type="entry name" value="ATP-synt_B"/>
    <property type="match status" value="1"/>
</dbReference>
<evidence type="ECO:0000313" key="14">
    <source>
        <dbReference type="EMBL" id="EJX06705.1"/>
    </source>
</evidence>
<keyword evidence="12" id="KW-0066">ATP synthesis</keyword>
<keyword evidence="7" id="KW-0812">Transmembrane</keyword>
<dbReference type="PANTHER" id="PTHR33445">
    <property type="entry name" value="ATP SYNTHASE SUBUNIT B', CHLOROPLASTIC"/>
    <property type="match status" value="1"/>
</dbReference>
<keyword evidence="8" id="KW-0375">Hydrogen ion transport</keyword>
<keyword evidence="4" id="KW-0813">Transport</keyword>
<name>J9H0A1_9ZZZZ</name>
<evidence type="ECO:0000256" key="5">
    <source>
        <dbReference type="ARBA" id="ARBA00022475"/>
    </source>
</evidence>
<dbReference type="AlphaFoldDB" id="J9H0A1"/>
<dbReference type="NCBIfam" id="TIGR01144">
    <property type="entry name" value="ATP_synt_b"/>
    <property type="match status" value="1"/>
</dbReference>
<evidence type="ECO:0000256" key="2">
    <source>
        <dbReference type="ARBA" id="ARBA00004308"/>
    </source>
</evidence>
<sequence length="154" mass="17585">MFLTFGIVFVILAKYGFPIIVQMVESRKTYIDQSLEMAREANAQLSRLKADGDALVDAANKEQGRILKEAMEERDKIIHEARKQAEIAAQKELDAVKVQIQAERDEAIRDIRRQVAVLSVDIAEKVLRKNLADKDEQMGMIDRMLDELLKTNKN</sequence>
<evidence type="ECO:0000256" key="1">
    <source>
        <dbReference type="ARBA" id="ARBA00004167"/>
    </source>
</evidence>
<dbReference type="HAMAP" id="MF_01398">
    <property type="entry name" value="ATP_synth_b_bprime"/>
    <property type="match status" value="1"/>
</dbReference>
<evidence type="ECO:0000256" key="4">
    <source>
        <dbReference type="ARBA" id="ARBA00022448"/>
    </source>
</evidence>
<proteinExistence type="inferred from homology"/>
<evidence type="ECO:0000256" key="11">
    <source>
        <dbReference type="ARBA" id="ARBA00023136"/>
    </source>
</evidence>
<evidence type="ECO:0000256" key="13">
    <source>
        <dbReference type="ARBA" id="ARBA00025198"/>
    </source>
</evidence>
<evidence type="ECO:0000256" key="9">
    <source>
        <dbReference type="ARBA" id="ARBA00022989"/>
    </source>
</evidence>
<keyword evidence="6" id="KW-0138">CF(0)</keyword>
<dbReference type="InterPro" id="IPR005864">
    <property type="entry name" value="ATP_synth_F0_bsu_bac"/>
</dbReference>
<keyword evidence="9" id="KW-1133">Transmembrane helix</keyword>
<evidence type="ECO:0000256" key="6">
    <source>
        <dbReference type="ARBA" id="ARBA00022547"/>
    </source>
</evidence>
<comment type="function">
    <text evidence="13">F(1)F(0) ATP synthase produces ATP from ADP in the presence of a proton or sodium gradient. F-type ATPases consist of two structural domains, F(1) containing the extramembraneous catalytic core and F(0) containing the membrane proton channel, linked together by a central stalk and a peripheral stalk. During catalysis, ATP synthesis in the catalytic domain of F(1) is coupled via a rotary mechanism of the central stalk subunits to proton translocation.</text>
</comment>
<comment type="caution">
    <text evidence="14">The sequence shown here is derived from an EMBL/GenBank/DDBJ whole genome shotgun (WGS) entry which is preliminary data.</text>
</comment>
<dbReference type="InterPro" id="IPR028987">
    <property type="entry name" value="ATP_synth_B-like_membr_sf"/>
</dbReference>
<comment type="similarity">
    <text evidence="3">Belongs to the ATPase B chain family.</text>
</comment>
<evidence type="ECO:0000256" key="3">
    <source>
        <dbReference type="ARBA" id="ARBA00005513"/>
    </source>
</evidence>
<dbReference type="EMBL" id="AMCI01001084">
    <property type="protein sequence ID" value="EJX06705.1"/>
    <property type="molecule type" value="Genomic_DNA"/>
</dbReference>
<dbReference type="InterPro" id="IPR002146">
    <property type="entry name" value="ATP_synth_b/b'su_bac/chlpt"/>
</dbReference>
<dbReference type="CDD" id="cd06503">
    <property type="entry name" value="ATP-synt_Fo_b"/>
    <property type="match status" value="1"/>
</dbReference>
<gene>
    <name evidence="14" type="ORF">EVA_05187</name>
</gene>
<evidence type="ECO:0000256" key="8">
    <source>
        <dbReference type="ARBA" id="ARBA00022781"/>
    </source>
</evidence>
<dbReference type="GO" id="GO:0012505">
    <property type="term" value="C:endomembrane system"/>
    <property type="evidence" value="ECO:0007669"/>
    <property type="project" value="UniProtKB-SubCell"/>
</dbReference>
<dbReference type="GO" id="GO:0046961">
    <property type="term" value="F:proton-transporting ATPase activity, rotational mechanism"/>
    <property type="evidence" value="ECO:0007669"/>
    <property type="project" value="TreeGrafter"/>
</dbReference>
<reference evidence="14" key="1">
    <citation type="journal article" date="2012" name="PLoS ONE">
        <title>Gene sets for utilization of primary and secondary nutrition supplies in the distal gut of endangered iberian lynx.</title>
        <authorList>
            <person name="Alcaide M."/>
            <person name="Messina E."/>
            <person name="Richter M."/>
            <person name="Bargiela R."/>
            <person name="Peplies J."/>
            <person name="Huws S.A."/>
            <person name="Newbold C.J."/>
            <person name="Golyshin P.N."/>
            <person name="Simon M.A."/>
            <person name="Lopez G."/>
            <person name="Yakimov M.M."/>
            <person name="Ferrer M."/>
        </authorList>
    </citation>
    <scope>NUCLEOTIDE SEQUENCE</scope>
</reference>
<evidence type="ECO:0000256" key="12">
    <source>
        <dbReference type="ARBA" id="ARBA00023310"/>
    </source>
</evidence>
<dbReference type="InterPro" id="IPR050059">
    <property type="entry name" value="ATP_synthase_B_chain"/>
</dbReference>
<dbReference type="GO" id="GO:0015986">
    <property type="term" value="P:proton motive force-driven ATP synthesis"/>
    <property type="evidence" value="ECO:0007669"/>
    <property type="project" value="InterPro"/>
</dbReference>
<keyword evidence="5" id="KW-1003">Cell membrane</keyword>
<comment type="subcellular location">
    <subcellularLocation>
        <location evidence="2">Endomembrane system</location>
    </subcellularLocation>
    <subcellularLocation>
        <location evidence="1">Membrane</location>
        <topology evidence="1">Single-pass membrane protein</topology>
    </subcellularLocation>
</comment>
<evidence type="ECO:0000256" key="7">
    <source>
        <dbReference type="ARBA" id="ARBA00022692"/>
    </source>
</evidence>
<protein>
    <submittedName>
        <fullName evidence="14">ATP synthase F0, B subunit</fullName>
    </submittedName>
</protein>
<dbReference type="GO" id="GO:0045259">
    <property type="term" value="C:proton-transporting ATP synthase complex"/>
    <property type="evidence" value="ECO:0007669"/>
    <property type="project" value="UniProtKB-KW"/>
</dbReference>
<dbReference type="PANTHER" id="PTHR33445:SF1">
    <property type="entry name" value="ATP SYNTHASE SUBUNIT B"/>
    <property type="match status" value="1"/>
</dbReference>
<evidence type="ECO:0000256" key="10">
    <source>
        <dbReference type="ARBA" id="ARBA00023065"/>
    </source>
</evidence>
<dbReference type="SUPFAM" id="SSF81573">
    <property type="entry name" value="F1F0 ATP synthase subunit B, membrane domain"/>
    <property type="match status" value="1"/>
</dbReference>